<dbReference type="EMBL" id="KB446561">
    <property type="protein sequence ID" value="EME79965.1"/>
    <property type="molecule type" value="Genomic_DNA"/>
</dbReference>
<dbReference type="GeneID" id="19337550"/>
<protein>
    <submittedName>
        <fullName evidence="1">Uncharacterized protein</fullName>
    </submittedName>
</protein>
<dbReference type="RefSeq" id="XP_007929057.1">
    <property type="nucleotide sequence ID" value="XM_007930866.1"/>
</dbReference>
<proteinExistence type="predicted"/>
<organism evidence="1 2">
    <name type="scientific">Pseudocercospora fijiensis (strain CIRAD86)</name>
    <name type="common">Black leaf streak disease fungus</name>
    <name type="synonym">Mycosphaerella fijiensis</name>
    <dbReference type="NCBI Taxonomy" id="383855"/>
    <lineage>
        <taxon>Eukaryota</taxon>
        <taxon>Fungi</taxon>
        <taxon>Dikarya</taxon>
        <taxon>Ascomycota</taxon>
        <taxon>Pezizomycotina</taxon>
        <taxon>Dothideomycetes</taxon>
        <taxon>Dothideomycetidae</taxon>
        <taxon>Mycosphaerellales</taxon>
        <taxon>Mycosphaerellaceae</taxon>
        <taxon>Pseudocercospora</taxon>
    </lineage>
</organism>
<gene>
    <name evidence="1" type="ORF">MYCFIDRAFT_211923</name>
</gene>
<name>M2YQG2_PSEFD</name>
<dbReference type="VEuPathDB" id="FungiDB:MYCFIDRAFT_211923"/>
<dbReference type="HOGENOM" id="CLU_2090568_0_0_1"/>
<keyword evidence="2" id="KW-1185">Reference proteome</keyword>
<feature type="non-terminal residue" evidence="1">
    <location>
        <position position="117"/>
    </location>
</feature>
<evidence type="ECO:0000313" key="2">
    <source>
        <dbReference type="Proteomes" id="UP000016932"/>
    </source>
</evidence>
<dbReference type="KEGG" id="pfj:MYCFIDRAFT_211923"/>
<dbReference type="AlphaFoldDB" id="M2YQG2"/>
<evidence type="ECO:0000313" key="1">
    <source>
        <dbReference type="EMBL" id="EME79965.1"/>
    </source>
</evidence>
<accession>M2YQG2</accession>
<reference evidence="1 2" key="1">
    <citation type="journal article" date="2012" name="PLoS Pathog.">
        <title>Diverse lifestyles and strategies of plant pathogenesis encoded in the genomes of eighteen Dothideomycetes fungi.</title>
        <authorList>
            <person name="Ohm R.A."/>
            <person name="Feau N."/>
            <person name="Henrissat B."/>
            <person name="Schoch C.L."/>
            <person name="Horwitz B.A."/>
            <person name="Barry K.W."/>
            <person name="Condon B.J."/>
            <person name="Copeland A.C."/>
            <person name="Dhillon B."/>
            <person name="Glaser F."/>
            <person name="Hesse C.N."/>
            <person name="Kosti I."/>
            <person name="LaButti K."/>
            <person name="Lindquist E.A."/>
            <person name="Lucas S."/>
            <person name="Salamov A.A."/>
            <person name="Bradshaw R.E."/>
            <person name="Ciuffetti L."/>
            <person name="Hamelin R.C."/>
            <person name="Kema G.H.J."/>
            <person name="Lawrence C."/>
            <person name="Scott J.A."/>
            <person name="Spatafora J.W."/>
            <person name="Turgeon B.G."/>
            <person name="de Wit P.J.G.M."/>
            <person name="Zhong S."/>
            <person name="Goodwin S.B."/>
            <person name="Grigoriev I.V."/>
        </authorList>
    </citation>
    <scope>NUCLEOTIDE SEQUENCE [LARGE SCALE GENOMIC DNA]</scope>
    <source>
        <strain evidence="1 2">CIRAD86</strain>
    </source>
</reference>
<dbReference type="OrthoDB" id="10630338at2759"/>
<dbReference type="Proteomes" id="UP000016932">
    <property type="component" value="Unassembled WGS sequence"/>
</dbReference>
<sequence length="117" mass="13112">MDGVLYDRFRCLPPWRDTIAHLQDAADRVESVAEHEGAFDEGTAGRPPRWFIDVIRKADPRWFADGEVQERRSRKIADLGPCKGSKAVVVAFKTYHAVAVESTLTCNVRAPYNTGAH</sequence>